<dbReference type="Gene3D" id="3.15.10.10">
    <property type="entry name" value="Bactericidal permeability-increasing protein, domain 1"/>
    <property type="match status" value="1"/>
</dbReference>
<evidence type="ECO:0000313" key="12">
    <source>
        <dbReference type="Proteomes" id="UP000694548"/>
    </source>
</evidence>
<dbReference type="GO" id="GO:0045087">
    <property type="term" value="P:innate immune response"/>
    <property type="evidence" value="ECO:0007669"/>
    <property type="project" value="UniProtKB-UniRule"/>
</dbReference>
<keyword evidence="7" id="KW-0044">Antibiotic</keyword>
<comment type="domain">
    <text evidence="7">The N- and C-terminal barrels adopt an identical fold despite having only 13% of conserved residues.</text>
</comment>
<keyword evidence="4 6" id="KW-1015">Disulfide bond</keyword>
<dbReference type="InterPro" id="IPR030675">
    <property type="entry name" value="BPI/LBP"/>
</dbReference>
<dbReference type="PANTHER" id="PTHR10504">
    <property type="entry name" value="BACTERICIDAL PERMEABILITY-INCREASING BPI PROTEIN-RELATED"/>
    <property type="match status" value="1"/>
</dbReference>
<dbReference type="Pfam" id="PF02886">
    <property type="entry name" value="LBP_BPI_CETP_C"/>
    <property type="match status" value="1"/>
</dbReference>
<feature type="domain" description="Lipid-binding serum glycoprotein N-terminal" evidence="9">
    <location>
        <begin position="26"/>
        <end position="231"/>
    </location>
</feature>
<evidence type="ECO:0000256" key="4">
    <source>
        <dbReference type="ARBA" id="ARBA00023157"/>
    </source>
</evidence>
<evidence type="ECO:0000256" key="2">
    <source>
        <dbReference type="ARBA" id="ARBA00007292"/>
    </source>
</evidence>
<keyword evidence="7 8" id="KW-0732">Signal</keyword>
<dbReference type="PANTHER" id="PTHR10504:SF132">
    <property type="entry name" value="BACTERICIDAL PERMEABILITY-INCREASING PROTEIN"/>
    <property type="match status" value="1"/>
</dbReference>
<dbReference type="Pfam" id="PF01273">
    <property type="entry name" value="LBP_BPI_CETP"/>
    <property type="match status" value="1"/>
</dbReference>
<reference evidence="11" key="3">
    <citation type="submission" date="2025-09" db="UniProtKB">
        <authorList>
            <consortium name="Ensembl"/>
        </authorList>
    </citation>
    <scope>IDENTIFICATION</scope>
</reference>
<keyword evidence="7" id="KW-0929">Antimicrobial</keyword>
<feature type="domain" description="Lipid-binding serum glycoprotein C-terminal" evidence="10">
    <location>
        <begin position="246"/>
        <end position="457"/>
    </location>
</feature>
<evidence type="ECO:0000259" key="9">
    <source>
        <dbReference type="SMART" id="SM00328"/>
    </source>
</evidence>
<organism evidence="11 12">
    <name type="scientific">Nothobranchius furzeri</name>
    <name type="common">Turquoise killifish</name>
    <dbReference type="NCBI Taxonomy" id="105023"/>
    <lineage>
        <taxon>Eukaryota</taxon>
        <taxon>Metazoa</taxon>
        <taxon>Chordata</taxon>
        <taxon>Craniata</taxon>
        <taxon>Vertebrata</taxon>
        <taxon>Euteleostomi</taxon>
        <taxon>Actinopterygii</taxon>
        <taxon>Neopterygii</taxon>
        <taxon>Teleostei</taxon>
        <taxon>Neoteleostei</taxon>
        <taxon>Acanthomorphata</taxon>
        <taxon>Ovalentaria</taxon>
        <taxon>Atherinomorphae</taxon>
        <taxon>Cyprinodontiformes</taxon>
        <taxon>Nothobranchiidae</taxon>
        <taxon>Nothobranchius</taxon>
    </lineage>
</organism>
<dbReference type="Gene3D" id="3.15.20.10">
    <property type="entry name" value="Bactericidal permeability-increasing protein, domain 2"/>
    <property type="match status" value="1"/>
</dbReference>
<comment type="subunit">
    <text evidence="7">Monomer. Homodimer; disulfide-linked.</text>
</comment>
<evidence type="ECO:0000256" key="1">
    <source>
        <dbReference type="ARBA" id="ARBA00004613"/>
    </source>
</evidence>
<keyword evidence="7" id="KW-0399">Innate immunity</keyword>
<dbReference type="GO" id="GO:0008289">
    <property type="term" value="F:lipid binding"/>
    <property type="evidence" value="ECO:0007669"/>
    <property type="project" value="InterPro"/>
</dbReference>
<keyword evidence="7" id="KW-0391">Immunity</keyword>
<keyword evidence="12" id="KW-1185">Reference proteome</keyword>
<comment type="domain">
    <text evidence="7">The N-terminal region may be exposed to the interior of the granule, whereas the C-terminal portion may be embedded in the membrane. During phagocytosis and degranulation, proteases may be released and activated and cleave BPI at the junction of the N- and C-terminal portions of the molecule, providing controlled release of the N-terminal antibacterial fragment when bacteria are ingested.</text>
</comment>
<dbReference type="GeneTree" id="ENSGT01150000286994"/>
<dbReference type="InterPro" id="IPR032942">
    <property type="entry name" value="BPI/LBP/Plunc"/>
</dbReference>
<dbReference type="PIRSF" id="PIRSF002417">
    <property type="entry name" value="Lipid_binding_protein"/>
    <property type="match status" value="1"/>
</dbReference>
<evidence type="ECO:0000313" key="11">
    <source>
        <dbReference type="Ensembl" id="ENSNFUP00015032195.1"/>
    </source>
</evidence>
<evidence type="ECO:0000256" key="3">
    <source>
        <dbReference type="ARBA" id="ARBA00022525"/>
    </source>
</evidence>
<dbReference type="InterPro" id="IPR001124">
    <property type="entry name" value="Lipid-bd_serum_glycop_C"/>
</dbReference>
<evidence type="ECO:0000259" key="10">
    <source>
        <dbReference type="SMART" id="SM00329"/>
    </source>
</evidence>
<protein>
    <recommendedName>
        <fullName evidence="7">Bactericidal permeability-increasing protein</fullName>
        <shortName evidence="7">BPI</shortName>
    </recommendedName>
</protein>
<dbReference type="SMART" id="SM00328">
    <property type="entry name" value="BPI1"/>
    <property type="match status" value="1"/>
</dbReference>
<reference evidence="11" key="2">
    <citation type="submission" date="2025-08" db="UniProtKB">
        <authorList>
            <consortium name="Ensembl"/>
        </authorList>
    </citation>
    <scope>IDENTIFICATION</scope>
</reference>
<evidence type="ECO:0000256" key="8">
    <source>
        <dbReference type="SAM" id="SignalP"/>
    </source>
</evidence>
<comment type="function">
    <text evidence="7">The cytotoxic action of BPI is limited to many species of Gram-negative bacteria; this specificity may be explained by a strong affinity of the very basic N-terminal half for the negatively charged lipopolysaccharides that are unique to the Gram-negative bacterial outer envelope.</text>
</comment>
<evidence type="ECO:0000256" key="5">
    <source>
        <dbReference type="ARBA" id="ARBA00023180"/>
    </source>
</evidence>
<accession>A0A8C6NXE4</accession>
<name>A0A8C6NXE4_NOTFU</name>
<comment type="subcellular location">
    <subcellularLocation>
        <location evidence="1 7">Secreted</location>
    </subcellularLocation>
</comment>
<dbReference type="Proteomes" id="UP000694548">
    <property type="component" value="Chromosome sgr15"/>
</dbReference>
<feature type="disulfide bond" evidence="6">
    <location>
        <begin position="150"/>
        <end position="174"/>
    </location>
</feature>
<dbReference type="GO" id="GO:0050829">
    <property type="term" value="P:defense response to Gram-negative bacterium"/>
    <property type="evidence" value="ECO:0007669"/>
    <property type="project" value="UniProtKB-UniRule"/>
</dbReference>
<dbReference type="InterPro" id="IPR017943">
    <property type="entry name" value="Bactericidal_perm-incr_a/b_dom"/>
</dbReference>
<evidence type="ECO:0000256" key="7">
    <source>
        <dbReference type="RuleBase" id="RU369039"/>
    </source>
</evidence>
<evidence type="ECO:0000256" key="6">
    <source>
        <dbReference type="PIRSR" id="PIRSR002417-50"/>
    </source>
</evidence>
<dbReference type="InterPro" id="IPR017942">
    <property type="entry name" value="Lipid-bd_serum_glycop_N"/>
</dbReference>
<dbReference type="SMART" id="SM00329">
    <property type="entry name" value="BPI2"/>
    <property type="match status" value="1"/>
</dbReference>
<dbReference type="SUPFAM" id="SSF55394">
    <property type="entry name" value="Bactericidal permeability-increasing protein, BPI"/>
    <property type="match status" value="2"/>
</dbReference>
<feature type="signal peptide" evidence="8">
    <location>
        <begin position="1"/>
        <end position="17"/>
    </location>
</feature>
<comment type="similarity">
    <text evidence="2">Belongs to the BPI/LBP/Plunc superfamily. BPI/LBP family.</text>
</comment>
<sequence>MLPSVMVVFAILSCTRAENPAVQVTLTDKWLQYVKHVGAGWIQDKLEHITFPDISGDVDILIGHVYYTLSGIRITKCDLPEPVLEFFQSTGLKTSIVGLNAALVGNWRTSFGIIHDSGSFDMAIFSVSLTSVVQLGRDPDGHLSITSIGCEPQVGNVAIQFHGGASCRYRSRICPNVQTAIDDLESHLQAMSISYDVNEVLTVELPLTSPPVISGDDVNLGLKGEFYSIETHQEPPFVAQPFVLPKEPNYMMSVGLSEFMLNSASFGYFSAGNLQVLVNDSMIPPKSPIHLNTTSMGMFIPQLPKLYPDMLMNLQVYATEAPMLSLQMDVVEVGAQLGAKAFAIEPNGTQVPLFTLSVETRLSGKMWIVDEKLKANAMLDNITLTLASSEVGTFKVKGSLSVAHCVLLVAMQSMFVFADGSLLGDGIVLPQMKQAQLVNPVLKLEKVSFNQRMHINVV</sequence>
<keyword evidence="3 7" id="KW-0964">Secreted</keyword>
<dbReference type="AlphaFoldDB" id="A0A8C6NXE4"/>
<reference evidence="11" key="1">
    <citation type="submission" date="2014-08" db="EMBL/GenBank/DDBJ databases">
        <authorList>
            <person name="Senf B."/>
            <person name="Petzold A."/>
            <person name="Downie B.R."/>
            <person name="Koch P."/>
            <person name="Platzer M."/>
        </authorList>
    </citation>
    <scope>NUCLEOTIDE SEQUENCE [LARGE SCALE GENOMIC DNA]</scope>
    <source>
        <strain evidence="11">GRZ</strain>
    </source>
</reference>
<dbReference type="Ensembl" id="ENSNFUT00015033646.1">
    <property type="protein sequence ID" value="ENSNFUP00015032195.1"/>
    <property type="gene ID" value="ENSNFUG00015015756.1"/>
</dbReference>
<dbReference type="GO" id="GO:0005615">
    <property type="term" value="C:extracellular space"/>
    <property type="evidence" value="ECO:0007669"/>
    <property type="project" value="UniProtKB-UniRule"/>
</dbReference>
<feature type="chain" id="PRO_5034631073" description="Bactericidal permeability-increasing protein" evidence="8">
    <location>
        <begin position="18"/>
        <end position="458"/>
    </location>
</feature>
<proteinExistence type="inferred from homology"/>
<keyword evidence="5 7" id="KW-0325">Glycoprotein</keyword>